<organism evidence="2 3">
    <name type="scientific">Clytia hemisphaerica</name>
    <dbReference type="NCBI Taxonomy" id="252671"/>
    <lineage>
        <taxon>Eukaryota</taxon>
        <taxon>Metazoa</taxon>
        <taxon>Cnidaria</taxon>
        <taxon>Hydrozoa</taxon>
        <taxon>Hydroidolina</taxon>
        <taxon>Leptothecata</taxon>
        <taxon>Obeliida</taxon>
        <taxon>Clytiidae</taxon>
        <taxon>Clytia</taxon>
    </lineage>
</organism>
<evidence type="ECO:0000313" key="2">
    <source>
        <dbReference type="EnsemblMetazoa" id="CLYHEMP018370.1"/>
    </source>
</evidence>
<protein>
    <submittedName>
        <fullName evidence="2">Uncharacterized protein</fullName>
    </submittedName>
</protein>
<name>A0A7M5X5Y8_9CNID</name>
<dbReference type="Proteomes" id="UP000594262">
    <property type="component" value="Unplaced"/>
</dbReference>
<proteinExistence type="predicted"/>
<feature type="region of interest" description="Disordered" evidence="1">
    <location>
        <begin position="1"/>
        <end position="81"/>
    </location>
</feature>
<accession>A0A7M5X5Y8</accession>
<dbReference type="EnsemblMetazoa" id="CLYHEMT018370.1">
    <property type="protein sequence ID" value="CLYHEMP018370.1"/>
    <property type="gene ID" value="CLYHEMG018370"/>
</dbReference>
<keyword evidence="3" id="KW-1185">Reference proteome</keyword>
<reference evidence="2" key="1">
    <citation type="submission" date="2021-01" db="UniProtKB">
        <authorList>
            <consortium name="EnsemblMetazoa"/>
        </authorList>
    </citation>
    <scope>IDENTIFICATION</scope>
</reference>
<evidence type="ECO:0000313" key="3">
    <source>
        <dbReference type="Proteomes" id="UP000594262"/>
    </source>
</evidence>
<feature type="compositionally biased region" description="Polar residues" evidence="1">
    <location>
        <begin position="15"/>
        <end position="28"/>
    </location>
</feature>
<dbReference type="AlphaFoldDB" id="A0A7M5X5Y8"/>
<sequence length="99" mass="10780">SSVNQQKAPAKKKTVQQSSKMQTSQGSSLKRLKIIHDYSDDEFNGGEYNDGNHDNDGGNVGNDNPIPKSPNSLADNNAMSPTFDLTVTRRLSGRLDSLE</sequence>
<feature type="compositionally biased region" description="Polar residues" evidence="1">
    <location>
        <begin position="69"/>
        <end position="81"/>
    </location>
</feature>
<evidence type="ECO:0000256" key="1">
    <source>
        <dbReference type="SAM" id="MobiDB-lite"/>
    </source>
</evidence>